<evidence type="ECO:0000256" key="1">
    <source>
        <dbReference type="ARBA" id="ARBA00005964"/>
    </source>
</evidence>
<dbReference type="STRING" id="35570.A0A1I8NRY2"/>
<dbReference type="AlphaFoldDB" id="A0A1I8NRY2"/>
<dbReference type="InterPro" id="IPR002018">
    <property type="entry name" value="CarbesteraseB"/>
</dbReference>
<dbReference type="Gene3D" id="3.40.50.1820">
    <property type="entry name" value="alpha/beta hydrolase"/>
    <property type="match status" value="1"/>
</dbReference>
<dbReference type="InterPro" id="IPR029058">
    <property type="entry name" value="AB_hydrolase_fold"/>
</dbReference>
<organism evidence="8 9">
    <name type="scientific">Stomoxys calcitrans</name>
    <name type="common">Stable fly</name>
    <name type="synonym">Conops calcitrans</name>
    <dbReference type="NCBI Taxonomy" id="35570"/>
    <lineage>
        <taxon>Eukaryota</taxon>
        <taxon>Metazoa</taxon>
        <taxon>Ecdysozoa</taxon>
        <taxon>Arthropoda</taxon>
        <taxon>Hexapoda</taxon>
        <taxon>Insecta</taxon>
        <taxon>Pterygota</taxon>
        <taxon>Neoptera</taxon>
        <taxon>Endopterygota</taxon>
        <taxon>Diptera</taxon>
        <taxon>Brachycera</taxon>
        <taxon>Muscomorpha</taxon>
        <taxon>Muscoidea</taxon>
        <taxon>Muscidae</taxon>
        <taxon>Stomoxys</taxon>
    </lineage>
</organism>
<name>A0A1I8NRY2_STOCA</name>
<dbReference type="EC" id="3.1.1.1" evidence="6"/>
<sequence length="547" mass="62842">MSKRLQYQEISLPVGQLRGAVRTTIYNDRYYSFEGIPYGQPPIGDLRFKAPLAAQPWQGVKDCTNFSTIKPIQRNKASGRVEGAEDCLYLNVFAKKLHTLMLLPVMVYIFGGGFNEGAAIRSLYGPDYFMQKDVVLVTLNYRVDSLGFLSVKDPSLQIPGNAGLKDQILALKWVKKFIRYFNGDPDNITLFGNSVGSASVHYLSATNQTRGLFHKAICMSGTMLSSRASIPAQDYAYRLAQQHGYEKENNDRKVIEYLQSLEAEKLVQHDLLTPEDRRNGFRLTFAPVVEPYESEHCVVSQEQQKMLHSAWSNEIPIIFGSTANEGLLLYSQLQNYTQIIESFRTDPATILPYLVKINNNETVNEELAQVLFKLHFSKESNELEDVVNYFGIRDFWHGFHRTLLSRLAYAKAPTYYYRFAFDSPTFNHFRKKHTAGRVTKGASHAEELSYLWYADHSWKLNKTSVEYNMIQRMVSLFTNFATKRRHNSLNKWHKKEESAALIWRPLQAGNPYMALNIAEILQMKEVPEKEELHVWDSTYANNHGLLF</sequence>
<dbReference type="OrthoDB" id="19653at2759"/>
<evidence type="ECO:0000256" key="3">
    <source>
        <dbReference type="ARBA" id="ARBA00022801"/>
    </source>
</evidence>
<keyword evidence="5" id="KW-0325">Glycoprotein</keyword>
<dbReference type="EnsemblMetazoa" id="SCAU001511-RA">
    <property type="protein sequence ID" value="SCAU001511-PA"/>
    <property type="gene ID" value="SCAU001511"/>
</dbReference>
<keyword evidence="4" id="KW-1015">Disulfide bond</keyword>
<accession>A0A1I8NRY2</accession>
<evidence type="ECO:0000313" key="8">
    <source>
        <dbReference type="EnsemblMetazoa" id="SCAU001511-PA"/>
    </source>
</evidence>
<dbReference type="Proteomes" id="UP000095300">
    <property type="component" value="Unassembled WGS sequence"/>
</dbReference>
<keyword evidence="2" id="KW-0719">Serine esterase</keyword>
<evidence type="ECO:0000256" key="2">
    <source>
        <dbReference type="ARBA" id="ARBA00022487"/>
    </source>
</evidence>
<dbReference type="VEuPathDB" id="VectorBase:SCAU001511"/>
<keyword evidence="9" id="KW-1185">Reference proteome</keyword>
<proteinExistence type="inferred from homology"/>
<dbReference type="GO" id="GO:0106435">
    <property type="term" value="F:carboxylesterase activity"/>
    <property type="evidence" value="ECO:0007669"/>
    <property type="project" value="UniProtKB-EC"/>
</dbReference>
<gene>
    <name evidence="8" type="primary">106087646</name>
</gene>
<reference evidence="8" key="1">
    <citation type="submission" date="2020-05" db="UniProtKB">
        <authorList>
            <consortium name="EnsemblMetazoa"/>
        </authorList>
    </citation>
    <scope>IDENTIFICATION</scope>
    <source>
        <strain evidence="8">USDA</strain>
    </source>
</reference>
<dbReference type="SUPFAM" id="SSF53474">
    <property type="entry name" value="alpha/beta-Hydrolases"/>
    <property type="match status" value="1"/>
</dbReference>
<keyword evidence="3" id="KW-0378">Hydrolase</keyword>
<protein>
    <recommendedName>
        <fullName evidence="6">carboxylesterase</fullName>
        <ecNumber evidence="6">3.1.1.1</ecNumber>
    </recommendedName>
</protein>
<evidence type="ECO:0000256" key="4">
    <source>
        <dbReference type="ARBA" id="ARBA00023157"/>
    </source>
</evidence>
<dbReference type="PANTHER" id="PTHR43142">
    <property type="entry name" value="CARBOXYLIC ESTER HYDROLASE"/>
    <property type="match status" value="1"/>
</dbReference>
<evidence type="ECO:0000256" key="6">
    <source>
        <dbReference type="ARBA" id="ARBA00039155"/>
    </source>
</evidence>
<evidence type="ECO:0000259" key="7">
    <source>
        <dbReference type="Pfam" id="PF00135"/>
    </source>
</evidence>
<feature type="domain" description="Carboxylesterase type B" evidence="7">
    <location>
        <begin position="8"/>
        <end position="535"/>
    </location>
</feature>
<comment type="similarity">
    <text evidence="1">Belongs to the type-B carboxylesterase/lipase family.</text>
</comment>
<dbReference type="PANTHER" id="PTHR43142:SF1">
    <property type="entry name" value="CARBOXYLIC ESTER HYDROLASE"/>
    <property type="match status" value="1"/>
</dbReference>
<evidence type="ECO:0000313" key="9">
    <source>
        <dbReference type="Proteomes" id="UP000095300"/>
    </source>
</evidence>
<evidence type="ECO:0000256" key="5">
    <source>
        <dbReference type="ARBA" id="ARBA00023180"/>
    </source>
</evidence>
<dbReference type="Pfam" id="PF00135">
    <property type="entry name" value="COesterase"/>
    <property type="match status" value="1"/>
</dbReference>